<dbReference type="PANTHER" id="PTHR31589:SF232">
    <property type="entry name" value="NEPROSIN DOMAIN-CONTAINING PROTEIN"/>
    <property type="match status" value="1"/>
</dbReference>
<gene>
    <name evidence="2" type="ORF">COLO4_35963</name>
</gene>
<sequence length="134" mass="15107">MTQRFAYIPLKIGVGYWPKEILTYLNYGADIIKYGGTTSVFLEQLDRPPMGSGKYPEPKNWHTGFFKQVKYVNESNSYADIEPEKMIKFLNTNSSCYSLMTYTVPFSNYNEGIVKFGGPGGTPSGCPRIPPQQP</sequence>
<dbReference type="STRING" id="93759.A0A1R3GBM1"/>
<dbReference type="PANTHER" id="PTHR31589">
    <property type="entry name" value="PROTEIN, PUTATIVE (DUF239)-RELATED-RELATED"/>
    <property type="match status" value="1"/>
</dbReference>
<accession>A0A1R3GBM1</accession>
<name>A0A1R3GBM1_9ROSI</name>
<dbReference type="PROSITE" id="PS52045">
    <property type="entry name" value="NEPROSIN_PEP_CD"/>
    <property type="match status" value="1"/>
</dbReference>
<proteinExistence type="predicted"/>
<evidence type="ECO:0000313" key="3">
    <source>
        <dbReference type="Proteomes" id="UP000187203"/>
    </source>
</evidence>
<keyword evidence="3" id="KW-1185">Reference proteome</keyword>
<comment type="caution">
    <text evidence="2">The sequence shown here is derived from an EMBL/GenBank/DDBJ whole genome shotgun (WGS) entry which is preliminary data.</text>
</comment>
<feature type="domain" description="Neprosin PEP catalytic" evidence="1">
    <location>
        <begin position="1"/>
        <end position="127"/>
    </location>
</feature>
<evidence type="ECO:0000259" key="1">
    <source>
        <dbReference type="PROSITE" id="PS52045"/>
    </source>
</evidence>
<dbReference type="Proteomes" id="UP000187203">
    <property type="component" value="Unassembled WGS sequence"/>
</dbReference>
<dbReference type="InterPro" id="IPR053168">
    <property type="entry name" value="Glutamic_endopeptidase"/>
</dbReference>
<dbReference type="OrthoDB" id="1858978at2759"/>
<dbReference type="Pfam" id="PF03080">
    <property type="entry name" value="Neprosin"/>
    <property type="match status" value="1"/>
</dbReference>
<dbReference type="AlphaFoldDB" id="A0A1R3GBM1"/>
<dbReference type="InterPro" id="IPR004314">
    <property type="entry name" value="Neprosin"/>
</dbReference>
<reference evidence="3" key="1">
    <citation type="submission" date="2013-09" db="EMBL/GenBank/DDBJ databases">
        <title>Corchorus olitorius genome sequencing.</title>
        <authorList>
            <person name="Alam M."/>
            <person name="Haque M.S."/>
            <person name="Islam M.S."/>
            <person name="Emdad E.M."/>
            <person name="Islam M.M."/>
            <person name="Ahmed B."/>
            <person name="Halim A."/>
            <person name="Hossen Q.M.M."/>
            <person name="Hossain M.Z."/>
            <person name="Ahmed R."/>
            <person name="Khan M.M."/>
            <person name="Islam R."/>
            <person name="Rashid M.M."/>
            <person name="Khan S.A."/>
            <person name="Rahman M.S."/>
            <person name="Alam M."/>
            <person name="Yahiya A.S."/>
            <person name="Khan M.S."/>
            <person name="Azam M.S."/>
            <person name="Haque T."/>
            <person name="Lashkar M.Z.H."/>
            <person name="Akhand A.I."/>
            <person name="Morshed G."/>
            <person name="Roy S."/>
            <person name="Uddin K.S."/>
            <person name="Rabeya T."/>
            <person name="Hossain A.S."/>
            <person name="Chowdhury A."/>
            <person name="Snigdha A.R."/>
            <person name="Mortoza M.S."/>
            <person name="Matin S.A."/>
            <person name="Hoque S.M.E."/>
            <person name="Islam M.K."/>
            <person name="Roy D.K."/>
            <person name="Haider R."/>
            <person name="Moosa M.M."/>
            <person name="Elias S.M."/>
            <person name="Hasan A.M."/>
            <person name="Jahan S."/>
            <person name="Shafiuddin M."/>
            <person name="Mahmood N."/>
            <person name="Shommy N.S."/>
        </authorList>
    </citation>
    <scope>NUCLEOTIDE SEQUENCE [LARGE SCALE GENOMIC DNA]</scope>
    <source>
        <strain evidence="3">cv. O-4</strain>
    </source>
</reference>
<dbReference type="EMBL" id="AWUE01022941">
    <property type="protein sequence ID" value="OMO55489.1"/>
    <property type="molecule type" value="Genomic_DNA"/>
</dbReference>
<protein>
    <recommendedName>
        <fullName evidence="1">Neprosin PEP catalytic domain-containing protein</fullName>
    </recommendedName>
</protein>
<evidence type="ECO:0000313" key="2">
    <source>
        <dbReference type="EMBL" id="OMO55489.1"/>
    </source>
</evidence>
<organism evidence="2 3">
    <name type="scientific">Corchorus olitorius</name>
    <dbReference type="NCBI Taxonomy" id="93759"/>
    <lineage>
        <taxon>Eukaryota</taxon>
        <taxon>Viridiplantae</taxon>
        <taxon>Streptophyta</taxon>
        <taxon>Embryophyta</taxon>
        <taxon>Tracheophyta</taxon>
        <taxon>Spermatophyta</taxon>
        <taxon>Magnoliopsida</taxon>
        <taxon>eudicotyledons</taxon>
        <taxon>Gunneridae</taxon>
        <taxon>Pentapetalae</taxon>
        <taxon>rosids</taxon>
        <taxon>malvids</taxon>
        <taxon>Malvales</taxon>
        <taxon>Malvaceae</taxon>
        <taxon>Grewioideae</taxon>
        <taxon>Apeibeae</taxon>
        <taxon>Corchorus</taxon>
    </lineage>
</organism>